<evidence type="ECO:0000313" key="3">
    <source>
        <dbReference type="Proteomes" id="UP000823844"/>
    </source>
</evidence>
<feature type="transmembrane region" description="Helical" evidence="1">
    <location>
        <begin position="7"/>
        <end position="24"/>
    </location>
</feature>
<evidence type="ECO:0000256" key="1">
    <source>
        <dbReference type="SAM" id="Phobius"/>
    </source>
</evidence>
<proteinExistence type="predicted"/>
<dbReference type="EMBL" id="JAHLFT010000122">
    <property type="protein sequence ID" value="MBU3829249.1"/>
    <property type="molecule type" value="Genomic_DNA"/>
</dbReference>
<keyword evidence="1" id="KW-0812">Transmembrane</keyword>
<comment type="caution">
    <text evidence="2">The sequence shown here is derived from an EMBL/GenBank/DDBJ whole genome shotgun (WGS) entry which is preliminary data.</text>
</comment>
<feature type="transmembrane region" description="Helical" evidence="1">
    <location>
        <begin position="60"/>
        <end position="79"/>
    </location>
</feature>
<name>A0A9E2NW88_9LACO</name>
<feature type="transmembrane region" description="Helical" evidence="1">
    <location>
        <begin position="85"/>
        <end position="106"/>
    </location>
</feature>
<accession>A0A9E2NW88</accession>
<keyword evidence="1" id="KW-1133">Transmembrane helix</keyword>
<organism evidence="2 3">
    <name type="scientific">Candidatus Lactobacillus pullistercoris</name>
    <dbReference type="NCBI Taxonomy" id="2838636"/>
    <lineage>
        <taxon>Bacteria</taxon>
        <taxon>Bacillati</taxon>
        <taxon>Bacillota</taxon>
        <taxon>Bacilli</taxon>
        <taxon>Lactobacillales</taxon>
        <taxon>Lactobacillaceae</taxon>
        <taxon>Lactobacillus</taxon>
    </lineage>
</organism>
<keyword evidence="1" id="KW-0472">Membrane</keyword>
<protein>
    <submittedName>
        <fullName evidence="2">Uncharacterized protein</fullName>
    </submittedName>
</protein>
<gene>
    <name evidence="2" type="ORF">H9806_09110</name>
</gene>
<dbReference type="Proteomes" id="UP000823844">
    <property type="component" value="Unassembled WGS sequence"/>
</dbReference>
<reference evidence="2" key="1">
    <citation type="journal article" date="2021" name="PeerJ">
        <title>Extensive microbial diversity within the chicken gut microbiome revealed by metagenomics and culture.</title>
        <authorList>
            <person name="Gilroy R."/>
            <person name="Ravi A."/>
            <person name="Getino M."/>
            <person name="Pursley I."/>
            <person name="Horton D.L."/>
            <person name="Alikhan N.F."/>
            <person name="Baker D."/>
            <person name="Gharbi K."/>
            <person name="Hall N."/>
            <person name="Watson M."/>
            <person name="Adriaenssens E.M."/>
            <person name="Foster-Nyarko E."/>
            <person name="Jarju S."/>
            <person name="Secka A."/>
            <person name="Antonio M."/>
            <person name="Oren A."/>
            <person name="Chaudhuri R.R."/>
            <person name="La Ragione R."/>
            <person name="Hildebrand F."/>
            <person name="Pallen M.J."/>
        </authorList>
    </citation>
    <scope>NUCLEOTIDE SEQUENCE</scope>
    <source>
        <strain evidence="2">F6-686</strain>
    </source>
</reference>
<feature type="transmembrane region" description="Helical" evidence="1">
    <location>
        <begin position="36"/>
        <end position="53"/>
    </location>
</feature>
<evidence type="ECO:0000313" key="2">
    <source>
        <dbReference type="EMBL" id="MBU3829249.1"/>
    </source>
</evidence>
<reference evidence="2" key="2">
    <citation type="submission" date="2021-04" db="EMBL/GenBank/DDBJ databases">
        <authorList>
            <person name="Gilroy R."/>
        </authorList>
    </citation>
    <scope>NUCLEOTIDE SEQUENCE</scope>
    <source>
        <strain evidence="2">F6-686</strain>
    </source>
</reference>
<dbReference type="AlphaFoldDB" id="A0A9E2NW88"/>
<sequence length="123" mass="14005">MSLQKSTLISIIPIIAFLILWYALELPDSSPLKTVIYGIFIVIVFIAGIWGMAKSRSGEAAGLFFISFIIFDNNNLWLPLDNKRIIFESIRVVIFLFILFAGGAYLNKKLQKHNSDYKSEDEK</sequence>